<evidence type="ECO:0000313" key="2">
    <source>
        <dbReference type="Proteomes" id="UP001597138"/>
    </source>
</evidence>
<reference evidence="2" key="1">
    <citation type="journal article" date="2019" name="Int. J. Syst. Evol. Microbiol.">
        <title>The Global Catalogue of Microorganisms (GCM) 10K type strain sequencing project: providing services to taxonomists for standard genome sequencing and annotation.</title>
        <authorList>
            <consortium name="The Broad Institute Genomics Platform"/>
            <consortium name="The Broad Institute Genome Sequencing Center for Infectious Disease"/>
            <person name="Wu L."/>
            <person name="Ma J."/>
        </authorList>
    </citation>
    <scope>NUCLEOTIDE SEQUENCE [LARGE SCALE GENOMIC DNA]</scope>
    <source>
        <strain evidence="2">CCUG 70865</strain>
    </source>
</reference>
<dbReference type="Proteomes" id="UP001597138">
    <property type="component" value="Unassembled WGS sequence"/>
</dbReference>
<proteinExistence type="predicted"/>
<keyword evidence="2" id="KW-1185">Reference proteome</keyword>
<organism evidence="1 2">
    <name type="scientific">Flavobacterium artemisiae</name>
    <dbReference type="NCBI Taxonomy" id="2126556"/>
    <lineage>
        <taxon>Bacteria</taxon>
        <taxon>Pseudomonadati</taxon>
        <taxon>Bacteroidota</taxon>
        <taxon>Flavobacteriia</taxon>
        <taxon>Flavobacteriales</taxon>
        <taxon>Flavobacteriaceae</taxon>
        <taxon>Flavobacterium</taxon>
    </lineage>
</organism>
<sequence length="115" mass="13618">MKIIKKILLISFIVIIVSISLKKTITNYHDKKKLETRSKIIEGVITDYYEIGLSSYYLHYRYIVDSDIYEKEIMPDKLLEECENDNWCINKKILVRYYVDDPAISEPVLDSITTF</sequence>
<evidence type="ECO:0000313" key="1">
    <source>
        <dbReference type="EMBL" id="MFD1601900.1"/>
    </source>
</evidence>
<dbReference type="EMBL" id="JBHUDZ010000002">
    <property type="protein sequence ID" value="MFD1601900.1"/>
    <property type="molecule type" value="Genomic_DNA"/>
</dbReference>
<gene>
    <name evidence="1" type="ORF">ACFSC2_04010</name>
</gene>
<protein>
    <submittedName>
        <fullName evidence="1">Uncharacterized protein</fullName>
    </submittedName>
</protein>
<dbReference type="RefSeq" id="WP_379816329.1">
    <property type="nucleotide sequence ID" value="NZ_JBHUDZ010000002.1"/>
</dbReference>
<comment type="caution">
    <text evidence="1">The sequence shown here is derived from an EMBL/GenBank/DDBJ whole genome shotgun (WGS) entry which is preliminary data.</text>
</comment>
<name>A0ABW4H988_9FLAO</name>
<accession>A0ABW4H988</accession>